<keyword evidence="2" id="KW-1003">Cell membrane</keyword>
<dbReference type="InterPro" id="IPR051310">
    <property type="entry name" value="MCP_chemotaxis"/>
</dbReference>
<accession>A0A4R3UHL3</accession>
<dbReference type="CDD" id="cd11386">
    <property type="entry name" value="MCP_signal"/>
    <property type="match status" value="1"/>
</dbReference>
<gene>
    <name evidence="11" type="ORF">EV671_103821</name>
</gene>
<evidence type="ECO:0000256" key="8">
    <source>
        <dbReference type="SAM" id="Phobius"/>
    </source>
</evidence>
<organism evidence="11 12">
    <name type="scientific">Roseateles saccharophilus</name>
    <name type="common">Pseudomonas saccharophila</name>
    <dbReference type="NCBI Taxonomy" id="304"/>
    <lineage>
        <taxon>Bacteria</taxon>
        <taxon>Pseudomonadati</taxon>
        <taxon>Pseudomonadota</taxon>
        <taxon>Betaproteobacteria</taxon>
        <taxon>Burkholderiales</taxon>
        <taxon>Sphaerotilaceae</taxon>
        <taxon>Roseateles</taxon>
    </lineage>
</organism>
<dbReference type="PROSITE" id="PS50111">
    <property type="entry name" value="CHEMOTAXIS_TRANSDUC_2"/>
    <property type="match status" value="1"/>
</dbReference>
<dbReference type="EMBL" id="SMBU01000038">
    <property type="protein sequence ID" value="TCU88908.1"/>
    <property type="molecule type" value="Genomic_DNA"/>
</dbReference>
<dbReference type="SMART" id="SM00304">
    <property type="entry name" value="HAMP"/>
    <property type="match status" value="1"/>
</dbReference>
<dbReference type="PRINTS" id="PR00260">
    <property type="entry name" value="CHEMTRNSDUCR"/>
</dbReference>
<comment type="subcellular location">
    <subcellularLocation>
        <location evidence="1">Cell membrane</location>
        <topology evidence="1">Multi-pass membrane protein</topology>
    </subcellularLocation>
</comment>
<evidence type="ECO:0000313" key="11">
    <source>
        <dbReference type="EMBL" id="TCU88908.1"/>
    </source>
</evidence>
<name>A0A4R3UHL3_ROSSA</name>
<dbReference type="Pfam" id="PF00672">
    <property type="entry name" value="HAMP"/>
    <property type="match status" value="1"/>
</dbReference>
<evidence type="ECO:0000256" key="5">
    <source>
        <dbReference type="ARBA" id="ARBA00023136"/>
    </source>
</evidence>
<dbReference type="AlphaFoldDB" id="A0A4R3UHL3"/>
<comment type="similarity">
    <text evidence="6">Belongs to the methyl-accepting chemotaxis (MCP) protein family.</text>
</comment>
<dbReference type="OrthoDB" id="2489132at2"/>
<feature type="transmembrane region" description="Helical" evidence="8">
    <location>
        <begin position="277"/>
        <end position="300"/>
    </location>
</feature>
<dbReference type="InterPro" id="IPR004090">
    <property type="entry name" value="Chemotax_Me-accpt_rcpt"/>
</dbReference>
<keyword evidence="3 8" id="KW-0812">Transmembrane</keyword>
<keyword evidence="5 8" id="KW-0472">Membrane</keyword>
<dbReference type="Gene3D" id="1.10.287.950">
    <property type="entry name" value="Methyl-accepting chemotaxis protein"/>
    <property type="match status" value="1"/>
</dbReference>
<feature type="domain" description="HAMP" evidence="10">
    <location>
        <begin position="297"/>
        <end position="351"/>
    </location>
</feature>
<dbReference type="GO" id="GO:0005886">
    <property type="term" value="C:plasma membrane"/>
    <property type="evidence" value="ECO:0007669"/>
    <property type="project" value="UniProtKB-SubCell"/>
</dbReference>
<dbReference type="SUPFAM" id="SSF58104">
    <property type="entry name" value="Methyl-accepting chemotaxis protein (MCP) signaling domain"/>
    <property type="match status" value="1"/>
</dbReference>
<evidence type="ECO:0000259" key="10">
    <source>
        <dbReference type="PROSITE" id="PS50885"/>
    </source>
</evidence>
<dbReference type="Gene3D" id="3.30.450.20">
    <property type="entry name" value="PAS domain"/>
    <property type="match status" value="2"/>
</dbReference>
<evidence type="ECO:0000259" key="9">
    <source>
        <dbReference type="PROSITE" id="PS50111"/>
    </source>
</evidence>
<dbReference type="InterPro" id="IPR003660">
    <property type="entry name" value="HAMP_dom"/>
</dbReference>
<feature type="domain" description="Methyl-accepting transducer" evidence="9">
    <location>
        <begin position="356"/>
        <end position="585"/>
    </location>
</feature>
<dbReference type="CDD" id="cd18774">
    <property type="entry name" value="PDC2_HK_sensor"/>
    <property type="match status" value="1"/>
</dbReference>
<dbReference type="Proteomes" id="UP000295110">
    <property type="component" value="Unassembled WGS sequence"/>
</dbReference>
<dbReference type="RefSeq" id="WP_132575884.1">
    <property type="nucleotide sequence ID" value="NZ_CBCSGL010000044.1"/>
</dbReference>
<reference evidence="11 12" key="1">
    <citation type="submission" date="2019-03" db="EMBL/GenBank/DDBJ databases">
        <title>Genomic Encyclopedia of Type Strains, Phase IV (KMG-IV): sequencing the most valuable type-strain genomes for metagenomic binning, comparative biology and taxonomic classification.</title>
        <authorList>
            <person name="Goeker M."/>
        </authorList>
    </citation>
    <scope>NUCLEOTIDE SEQUENCE [LARGE SCALE GENOMIC DNA]</scope>
    <source>
        <strain evidence="11 12">DSM 654</strain>
    </source>
</reference>
<evidence type="ECO:0000256" key="6">
    <source>
        <dbReference type="ARBA" id="ARBA00029447"/>
    </source>
</evidence>
<keyword evidence="4 8" id="KW-1133">Transmembrane helix</keyword>
<evidence type="ECO:0000256" key="4">
    <source>
        <dbReference type="ARBA" id="ARBA00022989"/>
    </source>
</evidence>
<dbReference type="CDD" id="cd12913">
    <property type="entry name" value="PDC1_MCP_like"/>
    <property type="match status" value="1"/>
</dbReference>
<dbReference type="GO" id="GO:0007165">
    <property type="term" value="P:signal transduction"/>
    <property type="evidence" value="ECO:0007669"/>
    <property type="project" value="UniProtKB-KW"/>
</dbReference>
<dbReference type="SUPFAM" id="SSF103190">
    <property type="entry name" value="Sensory domain-like"/>
    <property type="match status" value="1"/>
</dbReference>
<dbReference type="PANTHER" id="PTHR43531">
    <property type="entry name" value="PROTEIN ICFG"/>
    <property type="match status" value="1"/>
</dbReference>
<dbReference type="InterPro" id="IPR004089">
    <property type="entry name" value="MCPsignal_dom"/>
</dbReference>
<dbReference type="FunFam" id="1.10.287.950:FF:000001">
    <property type="entry name" value="Methyl-accepting chemotaxis sensory transducer"/>
    <property type="match status" value="1"/>
</dbReference>
<comment type="caution">
    <text evidence="11">The sequence shown here is derived from an EMBL/GenBank/DDBJ whole genome shotgun (WGS) entry which is preliminary data.</text>
</comment>
<dbReference type="PROSITE" id="PS50885">
    <property type="entry name" value="HAMP"/>
    <property type="match status" value="1"/>
</dbReference>
<dbReference type="Pfam" id="PF00015">
    <property type="entry name" value="MCPsignal"/>
    <property type="match status" value="1"/>
</dbReference>
<evidence type="ECO:0000256" key="1">
    <source>
        <dbReference type="ARBA" id="ARBA00004651"/>
    </source>
</evidence>
<keyword evidence="7" id="KW-0807">Transducer</keyword>
<proteinExistence type="inferred from homology"/>
<feature type="transmembrane region" description="Helical" evidence="8">
    <location>
        <begin position="9"/>
        <end position="32"/>
    </location>
</feature>
<dbReference type="SMART" id="SM00283">
    <property type="entry name" value="MA"/>
    <property type="match status" value="1"/>
</dbReference>
<dbReference type="GO" id="GO:0004888">
    <property type="term" value="F:transmembrane signaling receptor activity"/>
    <property type="evidence" value="ECO:0007669"/>
    <property type="project" value="InterPro"/>
</dbReference>
<evidence type="ECO:0000256" key="2">
    <source>
        <dbReference type="ARBA" id="ARBA00022475"/>
    </source>
</evidence>
<dbReference type="InterPro" id="IPR033479">
    <property type="entry name" value="dCache_1"/>
</dbReference>
<dbReference type="GO" id="GO:0006935">
    <property type="term" value="P:chemotaxis"/>
    <property type="evidence" value="ECO:0007669"/>
    <property type="project" value="InterPro"/>
</dbReference>
<protein>
    <submittedName>
        <fullName evidence="11">Methyl-accepting chemotaxis sensory transducer with Cache sensor</fullName>
    </submittedName>
</protein>
<dbReference type="Pfam" id="PF02743">
    <property type="entry name" value="dCache_1"/>
    <property type="match status" value="1"/>
</dbReference>
<evidence type="ECO:0000313" key="12">
    <source>
        <dbReference type="Proteomes" id="UP000295110"/>
    </source>
</evidence>
<sequence>MLNTIKSRLIAICMLIVVAAVGVATLASYLAVSHHARSQVNAELVALGDAQAGAMGAWVRKQQDIVSALGPAAALDDPAAPLEQALKSGRLDLAYIGSADRRMVSFPSRQRAADYDPTARPWYKLAATKPDAAVITAPYIAASTQKLVVSFARAVQADGQLHAVAGIDVALDDVIATLKSIKPTPSGLAFLLDKDGRILAHPDAALSLKPVADWSPAVDAALLARAAEHGAALAEAHVGERDFFLRSSAVPGTDWTLVLAADRGEALAALSDVLSNAGIALVAVALVAALLSALAVGVLLQGLARVRDAMDQIGSGTGDLTRRLPDQGRDEIADIARAFNQFVAKIEAVLFDVRATSQSIAVASREIAAGSQDLSQRTEESASSLQQTASSMEQLTSTIGHSADAAASANQLAGGAADAARQGGDIIGQVVETMARINEASHRIADIIGTIDGIAFQTNILALNAAVEAARAGEQGRGFAVVASEVRALAQRSAQAAKEIKTLIGASAERVDTGSVLVGDAGTSMGEIVSSVQRVTDIMAELSASAREQSQGIQEVNQAVGQLDLVTQQNAALVEESAAAAESLKEQAQRLAEIVGVFRLSEAVGG</sequence>
<keyword evidence="12" id="KW-1185">Reference proteome</keyword>
<dbReference type="CDD" id="cd06225">
    <property type="entry name" value="HAMP"/>
    <property type="match status" value="1"/>
</dbReference>
<dbReference type="PANTHER" id="PTHR43531:SF16">
    <property type="entry name" value="METHYL-ACCEPTING CHEMOTAXIS PROTEIN II"/>
    <property type="match status" value="1"/>
</dbReference>
<dbReference type="InterPro" id="IPR029151">
    <property type="entry name" value="Sensor-like_sf"/>
</dbReference>
<evidence type="ECO:0000256" key="3">
    <source>
        <dbReference type="ARBA" id="ARBA00022692"/>
    </source>
</evidence>
<evidence type="ECO:0000256" key="7">
    <source>
        <dbReference type="PROSITE-ProRule" id="PRU00284"/>
    </source>
</evidence>